<keyword evidence="2" id="KW-1185">Reference proteome</keyword>
<sequence length="269" mass="29057">MKSVSHGRVWLEAEGQADFPALVAVPAPYVPRAGDSVLVAPGRGGERYVVGVLVALREATPPLMLRDGSSATVSDGPEGEVLSVRDSSGRLVFEHHAATHRSVVHATGNLELRADEGGILLSARDAVRVHSSREVRLESDHAVRLGTTPAGDRPASSLSMDARGTRLETAHLEARAETARAQLDEASLTARTLSTTCQTARHAVDVLEVQAGRILERAENVYRDVKDLAQTRAGRVRLFAETTFHLFGQRTLFKAKEDLKLKADKIHLA</sequence>
<dbReference type="Proteomes" id="UP000028725">
    <property type="component" value="Unassembled WGS sequence"/>
</dbReference>
<dbReference type="InterPro" id="IPR021927">
    <property type="entry name" value="DUF3540"/>
</dbReference>
<accession>A0A085WS01</accession>
<comment type="caution">
    <text evidence="1">The sequence shown here is derived from an EMBL/GenBank/DDBJ whole genome shotgun (WGS) entry which is preliminary data.</text>
</comment>
<dbReference type="STRING" id="394096.DB31_5506"/>
<gene>
    <name evidence="1" type="ORF">DB31_5506</name>
</gene>
<organism evidence="1 2">
    <name type="scientific">Hyalangium minutum</name>
    <dbReference type="NCBI Taxonomy" id="394096"/>
    <lineage>
        <taxon>Bacteria</taxon>
        <taxon>Pseudomonadati</taxon>
        <taxon>Myxococcota</taxon>
        <taxon>Myxococcia</taxon>
        <taxon>Myxococcales</taxon>
        <taxon>Cystobacterineae</taxon>
        <taxon>Archangiaceae</taxon>
        <taxon>Hyalangium</taxon>
    </lineage>
</organism>
<proteinExistence type="predicted"/>
<dbReference type="AlphaFoldDB" id="A0A085WS01"/>
<reference evidence="1 2" key="1">
    <citation type="submission" date="2014-04" db="EMBL/GenBank/DDBJ databases">
        <title>Genome assembly of Hyalangium minutum DSM 14724.</title>
        <authorList>
            <person name="Sharma G."/>
            <person name="Subramanian S."/>
        </authorList>
    </citation>
    <scope>NUCLEOTIDE SEQUENCE [LARGE SCALE GENOMIC DNA]</scope>
    <source>
        <strain evidence="1 2">DSM 14724</strain>
    </source>
</reference>
<protein>
    <submittedName>
        <fullName evidence="1">Uncharacterized protein</fullName>
    </submittedName>
</protein>
<dbReference type="EMBL" id="JMCB01000003">
    <property type="protein sequence ID" value="KFE70464.1"/>
    <property type="molecule type" value="Genomic_DNA"/>
</dbReference>
<evidence type="ECO:0000313" key="1">
    <source>
        <dbReference type="EMBL" id="KFE70464.1"/>
    </source>
</evidence>
<name>A0A085WS01_9BACT</name>
<evidence type="ECO:0000313" key="2">
    <source>
        <dbReference type="Proteomes" id="UP000028725"/>
    </source>
</evidence>
<dbReference type="Pfam" id="PF12059">
    <property type="entry name" value="DUF3540"/>
    <property type="match status" value="1"/>
</dbReference>